<dbReference type="Proteomes" id="UP000693942">
    <property type="component" value="Unassembled WGS sequence"/>
</dbReference>
<feature type="compositionally biased region" description="Basic and acidic residues" evidence="2">
    <location>
        <begin position="1000"/>
        <end position="1009"/>
    </location>
</feature>
<feature type="region of interest" description="Disordered" evidence="2">
    <location>
        <begin position="539"/>
        <end position="618"/>
    </location>
</feature>
<name>A0A8J5PTS4_FUSOX</name>
<feature type="compositionally biased region" description="Polar residues" evidence="2">
    <location>
        <begin position="1"/>
        <end position="17"/>
    </location>
</feature>
<keyword evidence="1" id="KW-0863">Zinc-finger</keyword>
<comment type="caution">
    <text evidence="4">The sequence shown here is derived from an EMBL/GenBank/DDBJ whole genome shotgun (WGS) entry which is preliminary data.</text>
</comment>
<dbReference type="GO" id="GO:0008270">
    <property type="term" value="F:zinc ion binding"/>
    <property type="evidence" value="ECO:0007669"/>
    <property type="project" value="UniProtKB-KW"/>
</dbReference>
<feature type="region of interest" description="Disordered" evidence="2">
    <location>
        <begin position="988"/>
        <end position="1034"/>
    </location>
</feature>
<dbReference type="Pfam" id="PF23305">
    <property type="entry name" value="DUF7082"/>
    <property type="match status" value="2"/>
</dbReference>
<dbReference type="SMART" id="SM00355">
    <property type="entry name" value="ZnF_C2H2"/>
    <property type="match status" value="2"/>
</dbReference>
<feature type="domain" description="C2H2-type" evidence="3">
    <location>
        <begin position="513"/>
        <end position="542"/>
    </location>
</feature>
<reference evidence="4" key="1">
    <citation type="submission" date="2021-04" db="EMBL/GenBank/DDBJ databases">
        <title>First draft genome resource for Brassicaceae pathogens Fusarium oxysporum f. sp. raphani and Fusarium oxysporum f. sp. rapae.</title>
        <authorList>
            <person name="Asai S."/>
        </authorList>
    </citation>
    <scope>NUCLEOTIDE SEQUENCE</scope>
    <source>
        <strain evidence="4">Tf1262</strain>
    </source>
</reference>
<accession>A0A8J5PTS4</accession>
<keyword evidence="1" id="KW-0479">Metal-binding</keyword>
<evidence type="ECO:0000256" key="2">
    <source>
        <dbReference type="SAM" id="MobiDB-lite"/>
    </source>
</evidence>
<sequence length="1208" mass="133879">MPDRNNIVSKDSYSFSQEGPPPDPEPRSLLGGNDYPDASTNSDCGHAKIDGRTNDTPQLVRTSTITRKTGKNSNFPHISLSSDQAVLEISGKLESMAENWTSEEWANRRRIVLFHKTQRGSTVKATCQPVSIKERQINSICISCIWWAEKGGCYVTSVDALNLLEQLIAAPNRFSVEEKNRIRRNLEGFHPQTVYKTKPDSQEFFKIIMGFPNPKPLSIEKDIKVFPWKILDSALKNIFDKYTVFSGRTAAAPDAESGQQEFTTPGSNDNAQLYKIPTRPQQVYPVTETGSPDVATITNLVPTHYQLSQEVEQPLTNLSCLAPEITTFTQNYSSTIYATPVHKSMLSEGFYAHQAGSQPVQHHMAPQFTISPGPLHSSSSHAASFPMSQYHSPFLNSLEAGVSDDFLPEKCVSQAQVSKQAMEELQSGQVSVCQPPTQKNVPIDPVLTSDVELDSNSEQAKTHRGSTPGAKAATKNLRQRNNGVLSCPPCRMTFPNSRDHERHLRTHTGERPFECKWQSCDRKFAREDNMKRHAEICRDKSAASVTSDGVSEDSYSFSQEGPPPDPEPRSLLGGNDYPDASTNSDCGHAKIDGRTNDTPQLVRTSTITRKTGKNSNFPHISLSSDQAVLKIAGKLESMAENWTSEEWANRRRVVLFHKTQKGSTVNATYQSVSVNNILHGSIYISCIWWAEKGECYVTSVDTIYLLEQLIVGPNHFNVQEKSRVSGNLAAFQSQTVSKNKPDTEAFFNIIMGFSNPKPRKLEKDIKVFPWRILEDALNRVFGKYSISPSHTVAALNVDPGQREFTMPESQRMLPLHRRATTPQQACPVTETGSPDVATITNLVPTHYLLSQEIEQPLTDLSCSAPETETLTDDYPSTIYATSAHNSMLPEAFYAPQARSQAIQHHMAPHSTISLNPLHSSSFQSALFPTSQCHSPFLNSLEAGVSDDLLPEKCVSQAQVSKQPMEELQSGQVSVCRSPAQRDALVDSVLTSDIQLDSNSEEAKSHREPSDGVSEGPSGFPHQTRPAPDSNPLSLQNELNLLGTLIQDESDSDSAEDEIVVCLRPQQDHRKHNAPTLSLEKHVNGVDDTNPGTEEQARGNKPSVTYTNGDWGYAIADGKNTIDYENVPSIDFDRILNRFFDSFLQRDIEYQQEAETCKGMTGSKINVMKMILLDLEGLDLEGLDLSRISVDKADDTLKTVCEALIKEMD</sequence>
<dbReference type="EMBL" id="JAELUR010000013">
    <property type="protein sequence ID" value="KAG7424513.1"/>
    <property type="molecule type" value="Genomic_DNA"/>
</dbReference>
<feature type="region of interest" description="Disordered" evidence="2">
    <location>
        <begin position="457"/>
        <end position="484"/>
    </location>
</feature>
<dbReference type="PROSITE" id="PS50157">
    <property type="entry name" value="ZINC_FINGER_C2H2_2"/>
    <property type="match status" value="2"/>
</dbReference>
<feature type="compositionally biased region" description="Polar residues" evidence="2">
    <location>
        <begin position="543"/>
        <end position="559"/>
    </location>
</feature>
<feature type="region of interest" description="Disordered" evidence="2">
    <location>
        <begin position="1081"/>
        <end position="1103"/>
    </location>
</feature>
<dbReference type="InterPro" id="IPR013087">
    <property type="entry name" value="Znf_C2H2_type"/>
</dbReference>
<dbReference type="PROSITE" id="PS00028">
    <property type="entry name" value="ZINC_FINGER_C2H2_1"/>
    <property type="match status" value="1"/>
</dbReference>
<dbReference type="PANTHER" id="PTHR39463:SF1">
    <property type="entry name" value="MEDUSA"/>
    <property type="match status" value="1"/>
</dbReference>
<feature type="region of interest" description="Disordered" evidence="2">
    <location>
        <begin position="1"/>
        <end position="57"/>
    </location>
</feature>
<keyword evidence="1" id="KW-0862">Zinc</keyword>
<evidence type="ECO:0000313" key="4">
    <source>
        <dbReference type="EMBL" id="KAG7424513.1"/>
    </source>
</evidence>
<evidence type="ECO:0000259" key="3">
    <source>
        <dbReference type="PROSITE" id="PS50157"/>
    </source>
</evidence>
<feature type="compositionally biased region" description="Polar residues" evidence="2">
    <location>
        <begin position="988"/>
        <end position="997"/>
    </location>
</feature>
<gene>
    <name evidence="4" type="primary">KLF11</name>
    <name evidence="4" type="ORF">Forpi1262_v014549</name>
</gene>
<organism evidence="4 5">
    <name type="scientific">Fusarium oxysporum f. sp. raphani</name>
    <dbReference type="NCBI Taxonomy" id="96318"/>
    <lineage>
        <taxon>Eukaryota</taxon>
        <taxon>Fungi</taxon>
        <taxon>Dikarya</taxon>
        <taxon>Ascomycota</taxon>
        <taxon>Pezizomycotina</taxon>
        <taxon>Sordariomycetes</taxon>
        <taxon>Hypocreomycetidae</taxon>
        <taxon>Hypocreales</taxon>
        <taxon>Nectriaceae</taxon>
        <taxon>Fusarium</taxon>
        <taxon>Fusarium oxysporum species complex</taxon>
    </lineage>
</organism>
<feature type="domain" description="C2H2-type" evidence="3">
    <location>
        <begin position="485"/>
        <end position="512"/>
    </location>
</feature>
<dbReference type="GO" id="GO:0005634">
    <property type="term" value="C:nucleus"/>
    <property type="evidence" value="ECO:0007669"/>
    <property type="project" value="TreeGrafter"/>
</dbReference>
<feature type="compositionally biased region" description="Polar residues" evidence="2">
    <location>
        <begin position="596"/>
        <end position="618"/>
    </location>
</feature>
<dbReference type="InterPro" id="IPR055509">
    <property type="entry name" value="DUF7082"/>
</dbReference>
<evidence type="ECO:0000256" key="1">
    <source>
        <dbReference type="PROSITE-ProRule" id="PRU00042"/>
    </source>
</evidence>
<proteinExistence type="predicted"/>
<evidence type="ECO:0000313" key="5">
    <source>
        <dbReference type="Proteomes" id="UP000693942"/>
    </source>
</evidence>
<dbReference type="AlphaFoldDB" id="A0A8J5PTS4"/>
<dbReference type="PANTHER" id="PTHR39463">
    <property type="entry name" value="MEDUSA"/>
    <property type="match status" value="1"/>
</dbReference>
<protein>
    <submittedName>
        <fullName evidence="4">Krueppel-like factor 11</fullName>
    </submittedName>
</protein>